<evidence type="ECO:0008006" key="4">
    <source>
        <dbReference type="Google" id="ProtNLM"/>
    </source>
</evidence>
<dbReference type="EMBL" id="JAIBOA010000003">
    <property type="protein sequence ID" value="MBW8482094.1"/>
    <property type="molecule type" value="Genomic_DNA"/>
</dbReference>
<dbReference type="RefSeq" id="WP_220164339.1">
    <property type="nucleotide sequence ID" value="NZ_JAIBOA010000003.1"/>
</dbReference>
<reference evidence="2 3" key="1">
    <citation type="submission" date="2021-07" db="EMBL/GenBank/DDBJ databases">
        <title>Actinomadura sp. PM05-2 isolated from lichen.</title>
        <authorList>
            <person name="Somphong A."/>
            <person name="Phongsopitanun W."/>
            <person name="Tanasupawat S."/>
            <person name="Peongsungnone V."/>
        </authorList>
    </citation>
    <scope>NUCLEOTIDE SEQUENCE [LARGE SCALE GENOMIC DNA]</scope>
    <source>
        <strain evidence="2 3">PM05-2</strain>
    </source>
</reference>
<feature type="transmembrane region" description="Helical" evidence="1">
    <location>
        <begin position="228"/>
        <end position="253"/>
    </location>
</feature>
<protein>
    <recommendedName>
        <fullName evidence="4">FUSC family protein</fullName>
    </recommendedName>
</protein>
<feature type="transmembrane region" description="Helical" evidence="1">
    <location>
        <begin position="280"/>
        <end position="305"/>
    </location>
</feature>
<feature type="transmembrane region" description="Helical" evidence="1">
    <location>
        <begin position="79"/>
        <end position="100"/>
    </location>
</feature>
<sequence length="362" mass="37997">MSGRGRRRPVRRADADVYLRLMLAGFAVSVLGTRAYLAATGYPQVGGGGLHISHALWGGLLLFAAALLPLVLAGRRASALAAVLTGVGAGLFIDEVGKLITSDYDYFFPAAAPIVYAVFLLAVLAYAQVRSHRRRTARAELHRAFGDLGAMLDGALDAHGRADLERRLANAAADEDAPGHLRRLAATLQDYVDTDVEAAEAPPGRLRRWSHAVAHWAGRFFTAARLRVLLTLGTGLLGALALADLLAVAWVLADSWDGTTGTLAHALQDLAGIDVDGRGAVIVVLVRGALDGVAGALLLVAAFLIGTGRTGFATALAGYALLFLISVVDLLVFYSAQFAAAAAAAAQFVLLAGVRRYRRIAE</sequence>
<keyword evidence="1" id="KW-0472">Membrane</keyword>
<feature type="transmembrane region" description="Helical" evidence="1">
    <location>
        <begin position="338"/>
        <end position="354"/>
    </location>
</feature>
<keyword evidence="3" id="KW-1185">Reference proteome</keyword>
<name>A0ABS7FQU4_9ACTN</name>
<keyword evidence="1" id="KW-1133">Transmembrane helix</keyword>
<keyword evidence="1" id="KW-0812">Transmembrane</keyword>
<gene>
    <name evidence="2" type="ORF">K1Y72_06935</name>
</gene>
<dbReference type="Proteomes" id="UP000774570">
    <property type="component" value="Unassembled WGS sequence"/>
</dbReference>
<comment type="caution">
    <text evidence="2">The sequence shown here is derived from an EMBL/GenBank/DDBJ whole genome shotgun (WGS) entry which is preliminary data.</text>
</comment>
<evidence type="ECO:0000256" key="1">
    <source>
        <dbReference type="SAM" id="Phobius"/>
    </source>
</evidence>
<feature type="transmembrane region" description="Helical" evidence="1">
    <location>
        <begin position="51"/>
        <end position="72"/>
    </location>
</feature>
<evidence type="ECO:0000313" key="3">
    <source>
        <dbReference type="Proteomes" id="UP000774570"/>
    </source>
</evidence>
<evidence type="ECO:0000313" key="2">
    <source>
        <dbReference type="EMBL" id="MBW8482094.1"/>
    </source>
</evidence>
<proteinExistence type="predicted"/>
<feature type="transmembrane region" description="Helical" evidence="1">
    <location>
        <begin position="312"/>
        <end position="332"/>
    </location>
</feature>
<accession>A0ABS7FQU4</accession>
<organism evidence="2 3">
    <name type="scientific">Actinomadura parmotrematis</name>
    <dbReference type="NCBI Taxonomy" id="2864039"/>
    <lineage>
        <taxon>Bacteria</taxon>
        <taxon>Bacillati</taxon>
        <taxon>Actinomycetota</taxon>
        <taxon>Actinomycetes</taxon>
        <taxon>Streptosporangiales</taxon>
        <taxon>Thermomonosporaceae</taxon>
        <taxon>Actinomadura</taxon>
    </lineage>
</organism>
<feature type="transmembrane region" description="Helical" evidence="1">
    <location>
        <begin position="106"/>
        <end position="127"/>
    </location>
</feature>
<feature type="transmembrane region" description="Helical" evidence="1">
    <location>
        <begin position="21"/>
        <end position="39"/>
    </location>
</feature>